<evidence type="ECO:0000313" key="2">
    <source>
        <dbReference type="Proteomes" id="UP000198741"/>
    </source>
</evidence>
<gene>
    <name evidence="1" type="ORF">SAMN04515671_0148</name>
</gene>
<dbReference type="Proteomes" id="UP000198741">
    <property type="component" value="Chromosome I"/>
</dbReference>
<keyword evidence="2" id="KW-1185">Reference proteome</keyword>
<name>A0A1H0HP80_9ACTN</name>
<evidence type="ECO:0008006" key="3">
    <source>
        <dbReference type="Google" id="ProtNLM"/>
    </source>
</evidence>
<reference evidence="1 2" key="1">
    <citation type="submission" date="2016-10" db="EMBL/GenBank/DDBJ databases">
        <authorList>
            <person name="de Groot N.N."/>
        </authorList>
    </citation>
    <scope>NUCLEOTIDE SEQUENCE [LARGE SCALE GENOMIC DNA]</scope>
    <source>
        <strain evidence="2">P4-7,KCTC 19426,CECT 7604</strain>
    </source>
</reference>
<dbReference type="STRING" id="1090615.SAMN04515671_0148"/>
<sequence>MINNLRKTSPKLSGRPGLGAYGSVTRGVIIAAMAGGLALTAAVPASAGTTGATFTLAGGSLTVSQAATATLDPGATGTTSITGALGAVDVTDARGSIAGWTMTAASTTFTASGGSVSTDVTYDSGPATASTGTVTPASNGPTSITTAQTVATGTAASGNNTASFSPTLTVTLPASALAGTYAGTVTTSVL</sequence>
<organism evidence="1 2">
    <name type="scientific">Nakamurella panacisegetis</name>
    <dbReference type="NCBI Taxonomy" id="1090615"/>
    <lineage>
        <taxon>Bacteria</taxon>
        <taxon>Bacillati</taxon>
        <taxon>Actinomycetota</taxon>
        <taxon>Actinomycetes</taxon>
        <taxon>Nakamurellales</taxon>
        <taxon>Nakamurellaceae</taxon>
        <taxon>Nakamurella</taxon>
    </lineage>
</organism>
<proteinExistence type="predicted"/>
<dbReference type="AlphaFoldDB" id="A0A1H0HP80"/>
<accession>A0A1H0HP80</accession>
<dbReference type="RefSeq" id="WP_197676339.1">
    <property type="nucleotide sequence ID" value="NZ_LT629710.1"/>
</dbReference>
<evidence type="ECO:0000313" key="1">
    <source>
        <dbReference type="EMBL" id="SDO20863.1"/>
    </source>
</evidence>
<protein>
    <recommendedName>
        <fullName evidence="3">WxL domain surface cell wall-binding</fullName>
    </recommendedName>
</protein>
<dbReference type="EMBL" id="LT629710">
    <property type="protein sequence ID" value="SDO20863.1"/>
    <property type="molecule type" value="Genomic_DNA"/>
</dbReference>